<keyword evidence="10" id="KW-0472">Membrane</keyword>
<evidence type="ECO:0000256" key="9">
    <source>
        <dbReference type="ARBA" id="ARBA00022989"/>
    </source>
</evidence>
<evidence type="ECO:0000256" key="1">
    <source>
        <dbReference type="ARBA" id="ARBA00004648"/>
    </source>
</evidence>
<evidence type="ECO:0000256" key="10">
    <source>
        <dbReference type="ARBA" id="ARBA00023136"/>
    </source>
</evidence>
<dbReference type="InterPro" id="IPR045260">
    <property type="entry name" value="Sec12-like"/>
</dbReference>
<comment type="subcellular location">
    <subcellularLocation>
        <location evidence="1">Endoplasmic reticulum membrane</location>
        <topology evidence="1">Single-pass type II membrane protein</topology>
    </subcellularLocation>
</comment>
<evidence type="ECO:0000256" key="5">
    <source>
        <dbReference type="ARBA" id="ARBA00022737"/>
    </source>
</evidence>
<dbReference type="GO" id="GO:0015031">
    <property type="term" value="P:protein transport"/>
    <property type="evidence" value="ECO:0007669"/>
    <property type="project" value="UniProtKB-KW"/>
</dbReference>
<evidence type="ECO:0000256" key="3">
    <source>
        <dbReference type="ARBA" id="ARBA00022574"/>
    </source>
</evidence>
<gene>
    <name evidence="11" type="ORF">MCAP1_002108</name>
</gene>
<name>A0AAF0IWR4_9BASI</name>
<keyword evidence="7" id="KW-0931">ER-Golgi transport</keyword>
<keyword evidence="4" id="KW-0812">Transmembrane</keyword>
<dbReference type="AlphaFoldDB" id="A0AAF0IWR4"/>
<dbReference type="SMART" id="SM00320">
    <property type="entry name" value="WD40"/>
    <property type="match status" value="3"/>
</dbReference>
<evidence type="ECO:0000256" key="7">
    <source>
        <dbReference type="ARBA" id="ARBA00022892"/>
    </source>
</evidence>
<sequence>MAPAAHASLATGVPVYALACIDEDHVVYGIAQLEAQEAVPSIRAVGKLALSSEEDAPMCVDVDPSRMHIVCGINAPAAQMQAGTNNHVRTYTYEAQDGQVRVQPKAAAPSLALTDPEHYQKTCALSPDGRLLAVASTDGQVQLHRYPSLEPVFSPHTGVLSLGEEVYGTDFSHDSKLLAITVASRIVLLSTTPRTVDGTTPTFLPRIVQTIAQPQIGSGLHATFRVARFGRGRIYEGARTHALYALLHAPATKASKARPSYVAMWDTETWALKSSRAVSQRPATALAVSPNGRLLAVGASDLNLTILRAITLQPLHQVRHAHEFPPTCLSFSPQSRVLISGSADATLRMTVLPPNLVPWNCTWIY</sequence>
<keyword evidence="3" id="KW-0853">WD repeat</keyword>
<keyword evidence="6" id="KW-0256">Endoplasmic reticulum</keyword>
<dbReference type="PANTHER" id="PTHR23284:SF0">
    <property type="entry name" value="PROLACTIN REGULATORY ELEMENT-BINDING PROTEIN"/>
    <property type="match status" value="1"/>
</dbReference>
<keyword evidence="5" id="KW-0677">Repeat</keyword>
<evidence type="ECO:0000256" key="8">
    <source>
        <dbReference type="ARBA" id="ARBA00022927"/>
    </source>
</evidence>
<evidence type="ECO:0000256" key="2">
    <source>
        <dbReference type="ARBA" id="ARBA00022448"/>
    </source>
</evidence>
<dbReference type="GO" id="GO:0003400">
    <property type="term" value="P:regulation of COPII vesicle coating"/>
    <property type="evidence" value="ECO:0007669"/>
    <property type="project" value="TreeGrafter"/>
</dbReference>
<dbReference type="Gene3D" id="2.130.10.10">
    <property type="entry name" value="YVTN repeat-like/Quinoprotein amine dehydrogenase"/>
    <property type="match status" value="1"/>
</dbReference>
<dbReference type="GO" id="GO:0005085">
    <property type="term" value="F:guanyl-nucleotide exchange factor activity"/>
    <property type="evidence" value="ECO:0007669"/>
    <property type="project" value="InterPro"/>
</dbReference>
<reference evidence="11" key="1">
    <citation type="submission" date="2023-03" db="EMBL/GenBank/DDBJ databases">
        <title>Mating type loci evolution in Malassezia.</title>
        <authorList>
            <person name="Coelho M.A."/>
        </authorList>
    </citation>
    <scope>NUCLEOTIDE SEQUENCE</scope>
    <source>
        <strain evidence="11">CBS 10434</strain>
    </source>
</reference>
<evidence type="ECO:0000313" key="12">
    <source>
        <dbReference type="Proteomes" id="UP001220961"/>
    </source>
</evidence>
<dbReference type="InterPro" id="IPR011047">
    <property type="entry name" value="Quinoprotein_ADH-like_sf"/>
</dbReference>
<keyword evidence="12" id="KW-1185">Reference proteome</keyword>
<dbReference type="InterPro" id="IPR015943">
    <property type="entry name" value="WD40/YVTN_repeat-like_dom_sf"/>
</dbReference>
<protein>
    <submittedName>
        <fullName evidence="11">Uncharacterized protein</fullName>
    </submittedName>
</protein>
<keyword evidence="2" id="KW-0813">Transport</keyword>
<proteinExistence type="predicted"/>
<evidence type="ECO:0000256" key="6">
    <source>
        <dbReference type="ARBA" id="ARBA00022824"/>
    </source>
</evidence>
<dbReference type="PANTHER" id="PTHR23284">
    <property type="entry name" value="PROLACTIN REGULATORY ELEMENT BINDING PROTEIN"/>
    <property type="match status" value="1"/>
</dbReference>
<keyword evidence="9" id="KW-1133">Transmembrane helix</keyword>
<dbReference type="GO" id="GO:0005789">
    <property type="term" value="C:endoplasmic reticulum membrane"/>
    <property type="evidence" value="ECO:0007669"/>
    <property type="project" value="UniProtKB-SubCell"/>
</dbReference>
<dbReference type="GO" id="GO:0006888">
    <property type="term" value="P:endoplasmic reticulum to Golgi vesicle-mediated transport"/>
    <property type="evidence" value="ECO:0007669"/>
    <property type="project" value="TreeGrafter"/>
</dbReference>
<organism evidence="11 12">
    <name type="scientific">Malassezia caprae</name>
    <dbReference type="NCBI Taxonomy" id="1381934"/>
    <lineage>
        <taxon>Eukaryota</taxon>
        <taxon>Fungi</taxon>
        <taxon>Dikarya</taxon>
        <taxon>Basidiomycota</taxon>
        <taxon>Ustilaginomycotina</taxon>
        <taxon>Malasseziomycetes</taxon>
        <taxon>Malasseziales</taxon>
        <taxon>Malasseziaceae</taxon>
        <taxon>Malassezia</taxon>
    </lineage>
</organism>
<dbReference type="Pfam" id="PF00400">
    <property type="entry name" value="WD40"/>
    <property type="match status" value="2"/>
</dbReference>
<dbReference type="EMBL" id="CP119911">
    <property type="protein sequence ID" value="WFD19868.1"/>
    <property type="molecule type" value="Genomic_DNA"/>
</dbReference>
<dbReference type="Proteomes" id="UP001220961">
    <property type="component" value="Chromosome 4"/>
</dbReference>
<dbReference type="SUPFAM" id="SSF50998">
    <property type="entry name" value="Quinoprotein alcohol dehydrogenase-like"/>
    <property type="match status" value="1"/>
</dbReference>
<keyword evidence="8" id="KW-0653">Protein transport</keyword>
<evidence type="ECO:0000256" key="4">
    <source>
        <dbReference type="ARBA" id="ARBA00022692"/>
    </source>
</evidence>
<accession>A0AAF0IWR4</accession>
<dbReference type="InterPro" id="IPR001680">
    <property type="entry name" value="WD40_rpt"/>
</dbReference>
<evidence type="ECO:0000313" key="11">
    <source>
        <dbReference type="EMBL" id="WFD19868.1"/>
    </source>
</evidence>